<sequence length="157" mass="17596">MPSERFDAAIADLCGALALPDVERVLKHRRIEIDGFEVMLHAGRDHEDGDADDDALYLHMQYGIVTAGRTLTVFRLMLEANLSIYAQDQAQLGLDDATGGIVMIVRVPLDDNATGDWLVELLDHYVEHGRYWKNNIFASTDEMFDAIATGAYLWIRA</sequence>
<protein>
    <recommendedName>
        <fullName evidence="3">Molecular chaperone Tir</fullName>
    </recommendedName>
</protein>
<reference evidence="1 2" key="1">
    <citation type="submission" date="2015-11" db="EMBL/GenBank/DDBJ databases">
        <title>Expanding the genomic diversity of Burkholderia species for the development of highly accurate diagnostics.</title>
        <authorList>
            <person name="Sahl J."/>
            <person name="Keim P."/>
            <person name="Wagner D."/>
        </authorList>
    </citation>
    <scope>NUCLEOTIDE SEQUENCE [LARGE SCALE GENOMIC DNA]</scope>
    <source>
        <strain evidence="1 2">MSMB1302</strain>
    </source>
</reference>
<dbReference type="EMBL" id="LOYH01000089">
    <property type="protein sequence ID" value="KVK75935.1"/>
    <property type="molecule type" value="Genomic_DNA"/>
</dbReference>
<dbReference type="Pfam" id="PF05932">
    <property type="entry name" value="CesT"/>
    <property type="match status" value="1"/>
</dbReference>
<evidence type="ECO:0008006" key="3">
    <source>
        <dbReference type="Google" id="ProtNLM"/>
    </source>
</evidence>
<dbReference type="InterPro" id="IPR010261">
    <property type="entry name" value="Tir_chaperone"/>
</dbReference>
<organism evidence="1 2">
    <name type="scientific">Burkholderia cepacia</name>
    <name type="common">Pseudomonas cepacia</name>
    <dbReference type="NCBI Taxonomy" id="292"/>
    <lineage>
        <taxon>Bacteria</taxon>
        <taxon>Pseudomonadati</taxon>
        <taxon>Pseudomonadota</taxon>
        <taxon>Betaproteobacteria</taxon>
        <taxon>Burkholderiales</taxon>
        <taxon>Burkholderiaceae</taxon>
        <taxon>Burkholderia</taxon>
        <taxon>Burkholderia cepacia complex</taxon>
    </lineage>
</organism>
<name>A0A103Z9H8_BURCE</name>
<dbReference type="GO" id="GO:0030254">
    <property type="term" value="P:protein secretion by the type III secretion system"/>
    <property type="evidence" value="ECO:0007669"/>
    <property type="project" value="InterPro"/>
</dbReference>
<accession>A0A103Z9H8</accession>
<dbReference type="SUPFAM" id="SSF69635">
    <property type="entry name" value="Type III secretory system chaperone-like"/>
    <property type="match status" value="1"/>
</dbReference>
<gene>
    <name evidence="1" type="ORF">WS90_25145</name>
</gene>
<dbReference type="Proteomes" id="UP000069001">
    <property type="component" value="Unassembled WGS sequence"/>
</dbReference>
<evidence type="ECO:0000313" key="1">
    <source>
        <dbReference type="EMBL" id="KVK75935.1"/>
    </source>
</evidence>
<comment type="caution">
    <text evidence="1">The sequence shown here is derived from an EMBL/GenBank/DDBJ whole genome shotgun (WGS) entry which is preliminary data.</text>
</comment>
<dbReference type="RefSeq" id="WP_059731789.1">
    <property type="nucleotide sequence ID" value="NZ_LOYH01000089.1"/>
</dbReference>
<dbReference type="Gene3D" id="3.30.1460.10">
    <property type="match status" value="1"/>
</dbReference>
<proteinExistence type="predicted"/>
<evidence type="ECO:0000313" key="2">
    <source>
        <dbReference type="Proteomes" id="UP000069001"/>
    </source>
</evidence>
<dbReference type="AlphaFoldDB" id="A0A103Z9H8"/>